<dbReference type="SUPFAM" id="SSF54373">
    <property type="entry name" value="FAD-linked reductases, C-terminal domain"/>
    <property type="match status" value="1"/>
</dbReference>
<organism evidence="5 6">
    <name type="scientific">Streptomyces netropsis</name>
    <name type="common">Streptoverticillium netropsis</name>
    <dbReference type="NCBI Taxonomy" id="55404"/>
    <lineage>
        <taxon>Bacteria</taxon>
        <taxon>Bacillati</taxon>
        <taxon>Actinomycetota</taxon>
        <taxon>Actinomycetes</taxon>
        <taxon>Kitasatosporales</taxon>
        <taxon>Streptomycetaceae</taxon>
        <taxon>Streptomyces</taxon>
    </lineage>
</organism>
<keyword evidence="2" id="KW-0503">Monooxygenase</keyword>
<keyword evidence="6" id="KW-1185">Reference proteome</keyword>
<dbReference type="InterPro" id="IPR002938">
    <property type="entry name" value="FAD-bd"/>
</dbReference>
<dbReference type="SUPFAM" id="SSF51905">
    <property type="entry name" value="FAD/NAD(P)-binding domain"/>
    <property type="match status" value="1"/>
</dbReference>
<evidence type="ECO:0000259" key="4">
    <source>
        <dbReference type="Pfam" id="PF22607"/>
    </source>
</evidence>
<dbReference type="PANTHER" id="PTHR13789">
    <property type="entry name" value="MONOOXYGENASE"/>
    <property type="match status" value="1"/>
</dbReference>
<name>A0A7W7LFU6_STRNE</name>
<dbReference type="PROSITE" id="PS51257">
    <property type="entry name" value="PROKAR_LIPOPROTEIN"/>
    <property type="match status" value="1"/>
</dbReference>
<accession>A0A7W7LFU6</accession>
<feature type="domain" description="2,6-dihydroxypyridine 3-monooxygenase substrate binding" evidence="4">
    <location>
        <begin position="172"/>
        <end position="280"/>
    </location>
</feature>
<dbReference type="Pfam" id="PF01494">
    <property type="entry name" value="FAD_binding_3"/>
    <property type="match status" value="1"/>
</dbReference>
<protein>
    <submittedName>
        <fullName evidence="5">2-polyprenyl-6-methoxyphenol hydroxylase-like FAD-dependent oxidoreductase</fullName>
    </submittedName>
</protein>
<dbReference type="InterPro" id="IPR036188">
    <property type="entry name" value="FAD/NAD-bd_sf"/>
</dbReference>
<dbReference type="InterPro" id="IPR050493">
    <property type="entry name" value="FAD-dep_Monooxygenase_BioMet"/>
</dbReference>
<evidence type="ECO:0000313" key="6">
    <source>
        <dbReference type="Proteomes" id="UP000556436"/>
    </source>
</evidence>
<sequence length="407" mass="43563">MHGGRVAVVGGSVAGCAAALAATRAGADEVVVYERAAGRLEDRGVGLAVHDDRYAEMEAAGYIDADIPWVRLTHRPWVVRDGEERAGRTVGAVPFPFRSYNWGSLWQELRARIPASVTYHQGAVVERVLSEPDGATLRFADGSEERFDLVVGADGYRSVVRAATHAATVPVYAGYLAWRGALPAELLPGPDTAWPEEAATSVGFPGGHLMAYRIPGRGGRGVSANWVFYAAPPAAAGLTLEDPTSLPPGAVPQELIAGHTEVIEKYFPPFWQEVIRRTPEAETQVQPIYDLIVPHFGEDRLVLVGDAAAVARPHAGGGAVKALQDASVLERSLRSAATWDEAVATYDAERTPSGRAAVELARRLGRAQVQRTPDWPAMDPDAIDAWWREAADGGRGFGGQAMPGPRR</sequence>
<dbReference type="Proteomes" id="UP000556436">
    <property type="component" value="Unassembled WGS sequence"/>
</dbReference>
<dbReference type="Gene3D" id="3.50.50.60">
    <property type="entry name" value="FAD/NAD(P)-binding domain"/>
    <property type="match status" value="1"/>
</dbReference>
<evidence type="ECO:0000259" key="3">
    <source>
        <dbReference type="Pfam" id="PF01494"/>
    </source>
</evidence>
<dbReference type="EMBL" id="JACHJG010000013">
    <property type="protein sequence ID" value="MBB4889407.1"/>
    <property type="molecule type" value="Genomic_DNA"/>
</dbReference>
<comment type="caution">
    <text evidence="5">The sequence shown here is derived from an EMBL/GenBank/DDBJ whole genome shotgun (WGS) entry which is preliminary data.</text>
</comment>
<dbReference type="Pfam" id="PF22607">
    <property type="entry name" value="FAD_binding-like"/>
    <property type="match status" value="1"/>
</dbReference>
<evidence type="ECO:0000256" key="1">
    <source>
        <dbReference type="ARBA" id="ARBA00023002"/>
    </source>
</evidence>
<dbReference type="GO" id="GO:0004497">
    <property type="term" value="F:monooxygenase activity"/>
    <property type="evidence" value="ECO:0007669"/>
    <property type="project" value="UniProtKB-KW"/>
</dbReference>
<proteinExistence type="predicted"/>
<gene>
    <name evidence="5" type="ORF">FHS38_005482</name>
</gene>
<dbReference type="AlphaFoldDB" id="A0A7W7LFU6"/>
<dbReference type="InterPro" id="IPR054707">
    <property type="entry name" value="DhpH_subs-bd"/>
</dbReference>
<dbReference type="RefSeq" id="WP_184737818.1">
    <property type="nucleotide sequence ID" value="NZ_BMRW01000012.1"/>
</dbReference>
<dbReference type="GO" id="GO:0071949">
    <property type="term" value="F:FAD binding"/>
    <property type="evidence" value="ECO:0007669"/>
    <property type="project" value="InterPro"/>
</dbReference>
<dbReference type="PANTHER" id="PTHR13789:SF309">
    <property type="entry name" value="PUTATIVE (AFU_ORTHOLOGUE AFUA_6G14510)-RELATED"/>
    <property type="match status" value="1"/>
</dbReference>
<keyword evidence="1" id="KW-0560">Oxidoreductase</keyword>
<feature type="domain" description="FAD-binding" evidence="3">
    <location>
        <begin position="286"/>
        <end position="360"/>
    </location>
</feature>
<dbReference type="PRINTS" id="PR00420">
    <property type="entry name" value="RNGMNOXGNASE"/>
</dbReference>
<reference evidence="5 6" key="1">
    <citation type="submission" date="2020-08" db="EMBL/GenBank/DDBJ databases">
        <title>Genomic Encyclopedia of Type Strains, Phase III (KMG-III): the genomes of soil and plant-associated and newly described type strains.</title>
        <authorList>
            <person name="Whitman W."/>
        </authorList>
    </citation>
    <scope>NUCLEOTIDE SEQUENCE [LARGE SCALE GENOMIC DNA]</scope>
    <source>
        <strain evidence="5 6">CECT 3265</strain>
    </source>
</reference>
<evidence type="ECO:0000313" key="5">
    <source>
        <dbReference type="EMBL" id="MBB4889407.1"/>
    </source>
</evidence>
<evidence type="ECO:0000256" key="2">
    <source>
        <dbReference type="ARBA" id="ARBA00023033"/>
    </source>
</evidence>